<feature type="region of interest" description="Disordered" evidence="1">
    <location>
        <begin position="257"/>
        <end position="296"/>
    </location>
</feature>
<sequence length="296" mass="31122">MQLPQAEAAVRNTAGNYLDVDGWFYAASDWLEQEERRGLGSAMEASLVESEAEKAKQRPVADLNTEELLDRFEKSVVLPQMSRRCSSSLLMQTPLKKAVIDLLELERQSHQWYPCTGTTHFYAQLAEEVGQHMALQHSGAEAAASAPPCKKVRVEPSRHEDSAAATSAAAASASPAPDGASTAGRQQECGSSGTEHAASNAAHPEASAAGPAGGADELQQQPPGQPVLLSPHAAAALQSYLAAKVEELQTAIFTMPSRGGATPEIFADPAQSSDSDDAGCEIVSNDSPPPPPVDLL</sequence>
<proteinExistence type="predicted"/>
<feature type="region of interest" description="Disordered" evidence="1">
    <location>
        <begin position="138"/>
        <end position="228"/>
    </location>
</feature>
<feature type="compositionally biased region" description="Low complexity" evidence="1">
    <location>
        <begin position="163"/>
        <end position="184"/>
    </location>
</feature>
<dbReference type="AlphaFoldDB" id="A0AAW1T8I9"/>
<comment type="caution">
    <text evidence="2">The sequence shown here is derived from an EMBL/GenBank/DDBJ whole genome shotgun (WGS) entry which is preliminary data.</text>
</comment>
<evidence type="ECO:0000313" key="2">
    <source>
        <dbReference type="EMBL" id="KAK9865123.1"/>
    </source>
</evidence>
<protein>
    <submittedName>
        <fullName evidence="2">Uncharacterized protein</fullName>
    </submittedName>
</protein>
<evidence type="ECO:0000256" key="1">
    <source>
        <dbReference type="SAM" id="MobiDB-lite"/>
    </source>
</evidence>
<reference evidence="2 3" key="1">
    <citation type="journal article" date="2024" name="Nat. Commun.">
        <title>Phylogenomics reveals the evolutionary origins of lichenization in chlorophyte algae.</title>
        <authorList>
            <person name="Puginier C."/>
            <person name="Libourel C."/>
            <person name="Otte J."/>
            <person name="Skaloud P."/>
            <person name="Haon M."/>
            <person name="Grisel S."/>
            <person name="Petersen M."/>
            <person name="Berrin J.G."/>
            <person name="Delaux P.M."/>
            <person name="Dal Grande F."/>
            <person name="Keller J."/>
        </authorList>
    </citation>
    <scope>NUCLEOTIDE SEQUENCE [LARGE SCALE GENOMIC DNA]</scope>
    <source>
        <strain evidence="2 3">SAG 2523</strain>
    </source>
</reference>
<accession>A0AAW1T8I9</accession>
<organism evidence="2 3">
    <name type="scientific">Apatococcus fuscideae</name>
    <dbReference type="NCBI Taxonomy" id="2026836"/>
    <lineage>
        <taxon>Eukaryota</taxon>
        <taxon>Viridiplantae</taxon>
        <taxon>Chlorophyta</taxon>
        <taxon>core chlorophytes</taxon>
        <taxon>Trebouxiophyceae</taxon>
        <taxon>Chlorellales</taxon>
        <taxon>Chlorellaceae</taxon>
        <taxon>Apatococcus</taxon>
    </lineage>
</organism>
<keyword evidence="3" id="KW-1185">Reference proteome</keyword>
<feature type="compositionally biased region" description="Pro residues" evidence="1">
    <location>
        <begin position="287"/>
        <end position="296"/>
    </location>
</feature>
<dbReference type="Proteomes" id="UP001485043">
    <property type="component" value="Unassembled WGS sequence"/>
</dbReference>
<name>A0AAW1T8I9_9CHLO</name>
<dbReference type="EMBL" id="JALJOV010000280">
    <property type="protein sequence ID" value="KAK9865123.1"/>
    <property type="molecule type" value="Genomic_DNA"/>
</dbReference>
<gene>
    <name evidence="2" type="ORF">WJX84_005834</name>
</gene>
<evidence type="ECO:0000313" key="3">
    <source>
        <dbReference type="Proteomes" id="UP001485043"/>
    </source>
</evidence>
<feature type="compositionally biased region" description="Basic and acidic residues" evidence="1">
    <location>
        <begin position="152"/>
        <end position="162"/>
    </location>
</feature>
<feature type="compositionally biased region" description="Low complexity" evidence="1">
    <location>
        <begin position="195"/>
        <end position="228"/>
    </location>
</feature>